<keyword evidence="8" id="KW-0547">Nucleotide-binding</keyword>
<dbReference type="InterPro" id="IPR050398">
    <property type="entry name" value="HssS/ArlS-like"/>
</dbReference>
<dbReference type="Proteomes" id="UP000323824">
    <property type="component" value="Chromosome"/>
</dbReference>
<keyword evidence="10" id="KW-0067">ATP-binding</keyword>
<comment type="catalytic activity">
    <reaction evidence="1">
        <text>ATP + protein L-histidine = ADP + protein N-phospho-L-histidine.</text>
        <dbReference type="EC" id="2.7.13.3"/>
    </reaction>
</comment>
<dbReference type="SUPFAM" id="SSF55874">
    <property type="entry name" value="ATPase domain of HSP90 chaperone/DNA topoisomerase II/histidine kinase"/>
    <property type="match status" value="1"/>
</dbReference>
<dbReference type="InterPro" id="IPR036890">
    <property type="entry name" value="HATPase_C_sf"/>
</dbReference>
<dbReference type="GO" id="GO:0005524">
    <property type="term" value="F:ATP binding"/>
    <property type="evidence" value="ECO:0007669"/>
    <property type="project" value="UniProtKB-KW"/>
</dbReference>
<dbReference type="EMBL" id="CP035807">
    <property type="protein sequence ID" value="QEN04811.1"/>
    <property type="molecule type" value="Genomic_DNA"/>
</dbReference>
<dbReference type="Pfam" id="PF00512">
    <property type="entry name" value="HisKA"/>
    <property type="match status" value="1"/>
</dbReference>
<dbReference type="GO" id="GO:0005886">
    <property type="term" value="C:plasma membrane"/>
    <property type="evidence" value="ECO:0007669"/>
    <property type="project" value="UniProtKB-SubCell"/>
</dbReference>
<evidence type="ECO:0000256" key="10">
    <source>
        <dbReference type="ARBA" id="ARBA00022840"/>
    </source>
</evidence>
<keyword evidence="13 14" id="KW-0472">Membrane</keyword>
<dbReference type="GO" id="GO:0000155">
    <property type="term" value="F:phosphorelay sensor kinase activity"/>
    <property type="evidence" value="ECO:0007669"/>
    <property type="project" value="InterPro"/>
</dbReference>
<dbReference type="SMART" id="SM00387">
    <property type="entry name" value="HATPase_c"/>
    <property type="match status" value="1"/>
</dbReference>
<organism evidence="17 18">
    <name type="scientific">Thiospirochaeta perfilievii</name>
    <dbReference type="NCBI Taxonomy" id="252967"/>
    <lineage>
        <taxon>Bacteria</taxon>
        <taxon>Pseudomonadati</taxon>
        <taxon>Spirochaetota</taxon>
        <taxon>Spirochaetia</taxon>
        <taxon>Spirochaetales</taxon>
        <taxon>Spirochaetaceae</taxon>
        <taxon>Thiospirochaeta</taxon>
    </lineage>
</organism>
<feature type="transmembrane region" description="Helical" evidence="14">
    <location>
        <begin position="147"/>
        <end position="168"/>
    </location>
</feature>
<feature type="domain" description="HAMP" evidence="16">
    <location>
        <begin position="170"/>
        <end position="222"/>
    </location>
</feature>
<reference evidence="17 18" key="1">
    <citation type="submission" date="2019-02" db="EMBL/GenBank/DDBJ databases">
        <authorList>
            <person name="Fomenkov A."/>
            <person name="Dubinina G."/>
            <person name="Grabovich M."/>
            <person name="Vincze T."/>
            <person name="Roberts R.J."/>
        </authorList>
    </citation>
    <scope>NUCLEOTIDE SEQUENCE [LARGE SCALE GENOMIC DNA]</scope>
    <source>
        <strain evidence="17 18">P</strain>
    </source>
</reference>
<evidence type="ECO:0000256" key="14">
    <source>
        <dbReference type="SAM" id="Phobius"/>
    </source>
</evidence>
<evidence type="ECO:0000256" key="1">
    <source>
        <dbReference type="ARBA" id="ARBA00000085"/>
    </source>
</evidence>
<evidence type="ECO:0000256" key="12">
    <source>
        <dbReference type="ARBA" id="ARBA00023012"/>
    </source>
</evidence>
<dbReference type="CDD" id="cd00082">
    <property type="entry name" value="HisKA"/>
    <property type="match status" value="1"/>
</dbReference>
<dbReference type="InterPro" id="IPR003594">
    <property type="entry name" value="HATPase_dom"/>
</dbReference>
<keyword evidence="6" id="KW-0808">Transferase</keyword>
<dbReference type="SUPFAM" id="SSF47384">
    <property type="entry name" value="Homodimeric domain of signal transducing histidine kinase"/>
    <property type="match status" value="1"/>
</dbReference>
<evidence type="ECO:0000256" key="3">
    <source>
        <dbReference type="ARBA" id="ARBA00012438"/>
    </source>
</evidence>
<dbReference type="SUPFAM" id="SSF158472">
    <property type="entry name" value="HAMP domain-like"/>
    <property type="match status" value="1"/>
</dbReference>
<keyword evidence="12" id="KW-0902">Two-component regulatory system</keyword>
<evidence type="ECO:0000256" key="2">
    <source>
        <dbReference type="ARBA" id="ARBA00004651"/>
    </source>
</evidence>
<dbReference type="Pfam" id="PF02518">
    <property type="entry name" value="HATPase_c"/>
    <property type="match status" value="1"/>
</dbReference>
<dbReference type="KEGG" id="sper:EW093_08875"/>
<evidence type="ECO:0000313" key="17">
    <source>
        <dbReference type="EMBL" id="QEN04811.1"/>
    </source>
</evidence>
<dbReference type="PANTHER" id="PTHR45528:SF1">
    <property type="entry name" value="SENSOR HISTIDINE KINASE CPXA"/>
    <property type="match status" value="1"/>
</dbReference>
<keyword evidence="7 14" id="KW-0812">Transmembrane</keyword>
<evidence type="ECO:0000313" key="18">
    <source>
        <dbReference type="Proteomes" id="UP000323824"/>
    </source>
</evidence>
<feature type="domain" description="Histidine kinase" evidence="15">
    <location>
        <begin position="239"/>
        <end position="447"/>
    </location>
</feature>
<dbReference type="InterPro" id="IPR036097">
    <property type="entry name" value="HisK_dim/P_sf"/>
</dbReference>
<dbReference type="OrthoDB" id="1931120at2"/>
<keyword evidence="9 17" id="KW-0418">Kinase</keyword>
<dbReference type="PROSITE" id="PS50109">
    <property type="entry name" value="HIS_KIN"/>
    <property type="match status" value="1"/>
</dbReference>
<evidence type="ECO:0000256" key="7">
    <source>
        <dbReference type="ARBA" id="ARBA00022692"/>
    </source>
</evidence>
<evidence type="ECO:0000256" key="9">
    <source>
        <dbReference type="ARBA" id="ARBA00022777"/>
    </source>
</evidence>
<proteinExistence type="predicted"/>
<dbReference type="PROSITE" id="PS50885">
    <property type="entry name" value="HAMP"/>
    <property type="match status" value="1"/>
</dbReference>
<dbReference type="PRINTS" id="PR00344">
    <property type="entry name" value="BCTRLSENSOR"/>
</dbReference>
<evidence type="ECO:0000256" key="11">
    <source>
        <dbReference type="ARBA" id="ARBA00022989"/>
    </source>
</evidence>
<evidence type="ECO:0000259" key="16">
    <source>
        <dbReference type="PROSITE" id="PS50885"/>
    </source>
</evidence>
<evidence type="ECO:0000256" key="8">
    <source>
        <dbReference type="ARBA" id="ARBA00022741"/>
    </source>
</evidence>
<dbReference type="Gene3D" id="6.10.340.10">
    <property type="match status" value="1"/>
</dbReference>
<dbReference type="Gene3D" id="3.30.565.10">
    <property type="entry name" value="Histidine kinase-like ATPase, C-terminal domain"/>
    <property type="match status" value="1"/>
</dbReference>
<dbReference type="Gene3D" id="1.10.287.130">
    <property type="match status" value="1"/>
</dbReference>
<evidence type="ECO:0000259" key="15">
    <source>
        <dbReference type="PROSITE" id="PS50109"/>
    </source>
</evidence>
<dbReference type="InterPro" id="IPR003660">
    <property type="entry name" value="HAMP_dom"/>
</dbReference>
<keyword evidence="5" id="KW-0597">Phosphoprotein</keyword>
<dbReference type="SMART" id="SM00304">
    <property type="entry name" value="HAMP"/>
    <property type="match status" value="1"/>
</dbReference>
<protein>
    <recommendedName>
        <fullName evidence="3">histidine kinase</fullName>
        <ecNumber evidence="3">2.7.13.3</ecNumber>
    </recommendedName>
</protein>
<evidence type="ECO:0000256" key="13">
    <source>
        <dbReference type="ARBA" id="ARBA00023136"/>
    </source>
</evidence>
<dbReference type="InterPro" id="IPR005467">
    <property type="entry name" value="His_kinase_dom"/>
</dbReference>
<dbReference type="AlphaFoldDB" id="A0A5C1QBB3"/>
<accession>A0A5C1QBB3</accession>
<evidence type="ECO:0000256" key="4">
    <source>
        <dbReference type="ARBA" id="ARBA00022475"/>
    </source>
</evidence>
<dbReference type="EC" id="2.7.13.3" evidence="3"/>
<comment type="subcellular location">
    <subcellularLocation>
        <location evidence="2">Cell membrane</location>
        <topology evidence="2">Multi-pass membrane protein</topology>
    </subcellularLocation>
</comment>
<keyword evidence="18" id="KW-1185">Reference proteome</keyword>
<keyword evidence="4" id="KW-1003">Cell membrane</keyword>
<feature type="transmembrane region" description="Helical" evidence="14">
    <location>
        <begin position="92"/>
        <end position="114"/>
    </location>
</feature>
<dbReference type="InterPro" id="IPR003661">
    <property type="entry name" value="HisK_dim/P_dom"/>
</dbReference>
<evidence type="ECO:0000256" key="6">
    <source>
        <dbReference type="ARBA" id="ARBA00022679"/>
    </source>
</evidence>
<dbReference type="SMART" id="SM00388">
    <property type="entry name" value="HisKA"/>
    <property type="match status" value="1"/>
</dbReference>
<dbReference type="InterPro" id="IPR004358">
    <property type="entry name" value="Sig_transdc_His_kin-like_C"/>
</dbReference>
<dbReference type="Pfam" id="PF00672">
    <property type="entry name" value="HAMP"/>
    <property type="match status" value="1"/>
</dbReference>
<sequence length="448" mass="51392">MALDRENNSRTEIVSISKSRFFNDIIKEAYLTNSVSINEISNLNSLIFTVEYFDNSGNILKQLGDSRFYINKADTSSKNFFYPKFKIIDKELIYYQFSSIYNNSEIFIVLGYLLPDNFSSNGVLLTSVKKSLEFTTPIGEDISFGIFIYYLLFSIPMVLLAILGSFIFSDEIVKPLADIEEAIKKVAHGNYSYRILSKKKNEFNSLIRAFNNMIKEIEKSRNKLKHTEQISTWQDIATRLAHEIRNPLTPIKLSAQRVLLKSDNNVITTKHMETIITEVTRMEKLLNEFRDFARFPKLNIERVSIKETIEESLAPYNTIYPNILFDTSAVEDFQVDIDKNQLIQVISNLTINGIHAMEKEGVVKYISEVVQMKSVDYCRVTIKDNGKGISSENLPNIFKPYFTTKYNGSGIGLAIVNKIILDHKGKIWIESALNVGTTFYFEFPKDAI</sequence>
<evidence type="ECO:0000256" key="5">
    <source>
        <dbReference type="ARBA" id="ARBA00022553"/>
    </source>
</evidence>
<reference evidence="17 18" key="2">
    <citation type="submission" date="2019-09" db="EMBL/GenBank/DDBJ databases">
        <title>Complete Genome Sequence and Methylome Analysis of free living Spirochaetas.</title>
        <authorList>
            <person name="Leshcheva N."/>
            <person name="Mikheeva N."/>
        </authorList>
    </citation>
    <scope>NUCLEOTIDE SEQUENCE [LARGE SCALE GENOMIC DNA]</scope>
    <source>
        <strain evidence="17 18">P</strain>
    </source>
</reference>
<gene>
    <name evidence="17" type="ORF">EW093_08875</name>
</gene>
<dbReference type="CDD" id="cd06225">
    <property type="entry name" value="HAMP"/>
    <property type="match status" value="1"/>
</dbReference>
<name>A0A5C1QBB3_9SPIO</name>
<keyword evidence="11 14" id="KW-1133">Transmembrane helix</keyword>
<dbReference type="PANTHER" id="PTHR45528">
    <property type="entry name" value="SENSOR HISTIDINE KINASE CPXA"/>
    <property type="match status" value="1"/>
</dbReference>